<dbReference type="PANTHER" id="PTHR33347">
    <property type="entry name" value="OSJNBA0091C07.3 PROTEIN"/>
    <property type="match status" value="1"/>
</dbReference>
<evidence type="ECO:0000313" key="9">
    <source>
        <dbReference type="Proteomes" id="UP000231279"/>
    </source>
</evidence>
<feature type="compositionally biased region" description="Basic and acidic residues" evidence="7">
    <location>
        <begin position="83"/>
        <end position="112"/>
    </location>
</feature>
<dbReference type="PANTHER" id="PTHR33347:SF31">
    <property type="entry name" value="PROTEIN SOB FIVE-LIKE 1"/>
    <property type="match status" value="1"/>
</dbReference>
<feature type="region of interest" description="Disordered" evidence="7">
    <location>
        <begin position="1"/>
        <end position="112"/>
    </location>
</feature>
<reference evidence="9" key="1">
    <citation type="journal article" date="2018" name="Gigascience">
        <title>Genome assembly of the Pink Ipe (Handroanthus impetiginosus, Bignoniaceae), a highly valued, ecologically keystone Neotropical timber forest tree.</title>
        <authorList>
            <person name="Silva-Junior O.B."/>
            <person name="Grattapaglia D."/>
            <person name="Novaes E."/>
            <person name="Collevatti R.G."/>
        </authorList>
    </citation>
    <scope>NUCLEOTIDE SEQUENCE [LARGE SCALE GENOMIC DNA]</scope>
    <source>
        <strain evidence="9">cv. UFG-1</strain>
    </source>
</reference>
<evidence type="ECO:0000256" key="7">
    <source>
        <dbReference type="SAM" id="MobiDB-lite"/>
    </source>
</evidence>
<evidence type="ECO:0000256" key="4">
    <source>
        <dbReference type="ARBA" id="ARBA00022864"/>
    </source>
</evidence>
<dbReference type="InterPro" id="IPR044670">
    <property type="entry name" value="SOFL"/>
</dbReference>
<dbReference type="AlphaFoldDB" id="A0A2G9I838"/>
<evidence type="ECO:0000256" key="6">
    <source>
        <dbReference type="ARBA" id="ARBA00024199"/>
    </source>
</evidence>
<comment type="similarity">
    <text evidence="6">Belongs to the SOFL plant protein family.</text>
</comment>
<keyword evidence="3" id="KW-0203">Cytokinin biosynthesis</keyword>
<evidence type="ECO:0000256" key="2">
    <source>
        <dbReference type="ARBA" id="ARBA00022490"/>
    </source>
</evidence>
<evidence type="ECO:0000256" key="3">
    <source>
        <dbReference type="ARBA" id="ARBA00022712"/>
    </source>
</evidence>
<dbReference type="GO" id="GO:0009691">
    <property type="term" value="P:cytokinin biosynthetic process"/>
    <property type="evidence" value="ECO:0007669"/>
    <property type="project" value="UniProtKB-KW"/>
</dbReference>
<dbReference type="GO" id="GO:0005737">
    <property type="term" value="C:cytoplasm"/>
    <property type="evidence" value="ECO:0007669"/>
    <property type="project" value="UniProtKB-SubCell"/>
</dbReference>
<keyword evidence="9" id="KW-1185">Reference proteome</keyword>
<keyword evidence="5" id="KW-0539">Nucleus</keyword>
<accession>A0A2G9I838</accession>
<sequence>MSTKECSSSESGWTKYIATSEEEEDDEEDRGVYVREGDKQDVDSDDSMASDASSGPSDQYGHFSRHHGLANKDERKYKGKKNVQQEEKKQQVKIAKDMSGHKADGAGKSKKK</sequence>
<comment type="caution">
    <text evidence="8">The sequence shown here is derived from an EMBL/GenBank/DDBJ whole genome shotgun (WGS) entry which is preliminary data.</text>
</comment>
<feature type="compositionally biased region" description="Low complexity" evidence="7">
    <location>
        <begin position="49"/>
        <end position="58"/>
    </location>
</feature>
<proteinExistence type="inferred from homology"/>
<dbReference type="GO" id="GO:0009736">
    <property type="term" value="P:cytokinin-activated signaling pathway"/>
    <property type="evidence" value="ECO:0007669"/>
    <property type="project" value="UniProtKB-KW"/>
</dbReference>
<comment type="subcellular location">
    <subcellularLocation>
        <location evidence="1">Cytoplasm</location>
    </subcellularLocation>
</comment>
<keyword evidence="2" id="KW-0963">Cytoplasm</keyword>
<dbReference type="EMBL" id="NKXS01000164">
    <property type="protein sequence ID" value="PIN25911.1"/>
    <property type="molecule type" value="Genomic_DNA"/>
</dbReference>
<feature type="compositionally biased region" description="Polar residues" evidence="7">
    <location>
        <begin position="1"/>
        <end position="12"/>
    </location>
</feature>
<dbReference type="Proteomes" id="UP000231279">
    <property type="component" value="Unassembled WGS sequence"/>
</dbReference>
<feature type="compositionally biased region" description="Basic and acidic residues" evidence="7">
    <location>
        <begin position="30"/>
        <end position="42"/>
    </location>
</feature>
<organism evidence="8 9">
    <name type="scientific">Handroanthus impetiginosus</name>
    <dbReference type="NCBI Taxonomy" id="429701"/>
    <lineage>
        <taxon>Eukaryota</taxon>
        <taxon>Viridiplantae</taxon>
        <taxon>Streptophyta</taxon>
        <taxon>Embryophyta</taxon>
        <taxon>Tracheophyta</taxon>
        <taxon>Spermatophyta</taxon>
        <taxon>Magnoliopsida</taxon>
        <taxon>eudicotyledons</taxon>
        <taxon>Gunneridae</taxon>
        <taxon>Pentapetalae</taxon>
        <taxon>asterids</taxon>
        <taxon>lamiids</taxon>
        <taxon>Lamiales</taxon>
        <taxon>Bignoniaceae</taxon>
        <taxon>Crescentiina</taxon>
        <taxon>Tabebuia alliance</taxon>
        <taxon>Handroanthus</taxon>
    </lineage>
</organism>
<keyword evidence="4" id="KW-0932">Cytokinin signaling pathway</keyword>
<evidence type="ECO:0000313" key="8">
    <source>
        <dbReference type="EMBL" id="PIN25911.1"/>
    </source>
</evidence>
<gene>
    <name evidence="8" type="ORF">CDL12_01324</name>
</gene>
<feature type="compositionally biased region" description="Acidic residues" evidence="7">
    <location>
        <begin position="20"/>
        <end position="29"/>
    </location>
</feature>
<evidence type="ECO:0000256" key="5">
    <source>
        <dbReference type="ARBA" id="ARBA00023242"/>
    </source>
</evidence>
<evidence type="ECO:0000256" key="1">
    <source>
        <dbReference type="ARBA" id="ARBA00004496"/>
    </source>
</evidence>
<protein>
    <submittedName>
        <fullName evidence="8">Uncharacterized protein</fullName>
    </submittedName>
</protein>
<name>A0A2G9I838_9LAMI</name>